<gene>
    <name evidence="3" type="ORF">FHG12_04965</name>
</gene>
<dbReference type="Gene3D" id="2.60.40.1120">
    <property type="entry name" value="Carboxypeptidase-like, regulatory domain"/>
    <property type="match status" value="1"/>
</dbReference>
<feature type="region of interest" description="Disordered" evidence="1">
    <location>
        <begin position="192"/>
        <end position="226"/>
    </location>
</feature>
<sequence length="226" mass="24714">MLALSIRSSHVLLSFFAKHASLLLLLLLLSGAASAQIRVTGTVTSAQDGKPIAGASVVIQRTGRGTAADDQGDFNVQAASTDTLIFRAIGFKTKLLPLGGSGLSQIIIQVKLERANIQLGEVRVQPGRPDDATINRALRNIKRLTPPANAVRRPPKPKPLFPVDSTAPKTPVPTVQSPVSLIYDQFSKEGKQRRKLQELQAQDKAEQQRKERQQYNKSFKDNRGYE</sequence>
<feature type="chain" id="PRO_5023112873" evidence="2">
    <location>
        <begin position="36"/>
        <end position="226"/>
    </location>
</feature>
<dbReference type="InterPro" id="IPR008969">
    <property type="entry name" value="CarboxyPept-like_regulatory"/>
</dbReference>
<dbReference type="GO" id="GO:0004180">
    <property type="term" value="F:carboxypeptidase activity"/>
    <property type="evidence" value="ECO:0007669"/>
    <property type="project" value="UniProtKB-KW"/>
</dbReference>
<evidence type="ECO:0000313" key="4">
    <source>
        <dbReference type="Proteomes" id="UP000305398"/>
    </source>
</evidence>
<evidence type="ECO:0000313" key="3">
    <source>
        <dbReference type="EMBL" id="QDA59497.1"/>
    </source>
</evidence>
<keyword evidence="3" id="KW-0378">Hydrolase</keyword>
<dbReference type="Proteomes" id="UP000305398">
    <property type="component" value="Chromosome"/>
</dbReference>
<dbReference type="AlphaFoldDB" id="A0A5B7ZX94"/>
<dbReference type="OrthoDB" id="978882at2"/>
<keyword evidence="4" id="KW-1185">Reference proteome</keyword>
<organism evidence="3 4">
    <name type="scientific">Hymenobacter jejuensis</name>
    <dbReference type="NCBI Taxonomy" id="2502781"/>
    <lineage>
        <taxon>Bacteria</taxon>
        <taxon>Pseudomonadati</taxon>
        <taxon>Bacteroidota</taxon>
        <taxon>Cytophagia</taxon>
        <taxon>Cytophagales</taxon>
        <taxon>Hymenobacteraceae</taxon>
        <taxon>Hymenobacter</taxon>
    </lineage>
</organism>
<proteinExistence type="predicted"/>
<evidence type="ECO:0000256" key="2">
    <source>
        <dbReference type="SAM" id="SignalP"/>
    </source>
</evidence>
<protein>
    <submittedName>
        <fullName evidence="3">Carboxypeptidase-like regulatory domain-containing protein</fullName>
    </submittedName>
</protein>
<accession>A0A5B7ZX94</accession>
<keyword evidence="3" id="KW-0645">Protease</keyword>
<reference evidence="3 4" key="1">
    <citation type="submission" date="2019-06" db="EMBL/GenBank/DDBJ databases">
        <authorList>
            <person name="Srinivasan S."/>
        </authorList>
    </citation>
    <scope>NUCLEOTIDE SEQUENCE [LARGE SCALE GENOMIC DNA]</scope>
    <source>
        <strain evidence="3 4">17J68-5</strain>
    </source>
</reference>
<feature type="signal peptide" evidence="2">
    <location>
        <begin position="1"/>
        <end position="35"/>
    </location>
</feature>
<dbReference type="KEGG" id="hyj:FHG12_04965"/>
<keyword evidence="2" id="KW-0732">Signal</keyword>
<name>A0A5B7ZX94_9BACT</name>
<keyword evidence="3" id="KW-0121">Carboxypeptidase</keyword>
<evidence type="ECO:0000256" key="1">
    <source>
        <dbReference type="SAM" id="MobiDB-lite"/>
    </source>
</evidence>
<dbReference type="SUPFAM" id="SSF49464">
    <property type="entry name" value="Carboxypeptidase regulatory domain-like"/>
    <property type="match status" value="1"/>
</dbReference>
<dbReference type="Pfam" id="PF13715">
    <property type="entry name" value="CarbopepD_reg_2"/>
    <property type="match status" value="1"/>
</dbReference>
<dbReference type="EMBL" id="CP040896">
    <property type="protein sequence ID" value="QDA59497.1"/>
    <property type="molecule type" value="Genomic_DNA"/>
</dbReference>
<feature type="region of interest" description="Disordered" evidence="1">
    <location>
        <begin position="147"/>
        <end position="178"/>
    </location>
</feature>